<dbReference type="PANTHER" id="PTHR45968">
    <property type="entry name" value="OSJNBA0019K04.7 PROTEIN"/>
    <property type="match status" value="1"/>
</dbReference>
<protein>
    <recommendedName>
        <fullName evidence="4">Glucose-methanol-choline oxidoreductase C-terminal domain-containing protein</fullName>
    </recommendedName>
</protein>
<dbReference type="Proteomes" id="UP001459277">
    <property type="component" value="Unassembled WGS sequence"/>
</dbReference>
<comment type="cofactor">
    <cofactor evidence="1">
        <name>FAD</name>
        <dbReference type="ChEBI" id="CHEBI:57692"/>
    </cofactor>
</comment>
<dbReference type="InterPro" id="IPR036188">
    <property type="entry name" value="FAD/NAD-bd_sf"/>
</dbReference>
<evidence type="ECO:0000256" key="3">
    <source>
        <dbReference type="ARBA" id="ARBA00022827"/>
    </source>
</evidence>
<gene>
    <name evidence="5" type="ORF">SO802_024102</name>
</gene>
<dbReference type="Pfam" id="PF05199">
    <property type="entry name" value="GMC_oxred_C"/>
    <property type="match status" value="1"/>
</dbReference>
<dbReference type="GO" id="GO:0016614">
    <property type="term" value="F:oxidoreductase activity, acting on CH-OH group of donors"/>
    <property type="evidence" value="ECO:0007669"/>
    <property type="project" value="InterPro"/>
</dbReference>
<dbReference type="SUPFAM" id="SSF54373">
    <property type="entry name" value="FAD-linked reductases, C-terminal domain"/>
    <property type="match status" value="1"/>
</dbReference>
<dbReference type="PANTHER" id="PTHR45968:SF31">
    <property type="entry name" value="GLUCOSE-METHANOL-CHOLINE (GMC) OXIDOREDUCTASE FAMILY PROTEIN"/>
    <property type="match status" value="1"/>
</dbReference>
<keyword evidence="3" id="KW-0274">FAD</keyword>
<evidence type="ECO:0000313" key="6">
    <source>
        <dbReference type="Proteomes" id="UP001459277"/>
    </source>
</evidence>
<dbReference type="InterPro" id="IPR051871">
    <property type="entry name" value="GMC_Oxidoreductase-Related"/>
</dbReference>
<proteinExistence type="predicted"/>
<dbReference type="SUPFAM" id="SSF51905">
    <property type="entry name" value="FAD/NAD(P)-binding domain"/>
    <property type="match status" value="1"/>
</dbReference>
<comment type="caution">
    <text evidence="5">The sequence shown here is derived from an EMBL/GenBank/DDBJ whole genome shotgun (WGS) entry which is preliminary data.</text>
</comment>
<dbReference type="InterPro" id="IPR007867">
    <property type="entry name" value="GMC_OxRtase_C"/>
</dbReference>
<keyword evidence="2" id="KW-0285">Flavoprotein</keyword>
<sequence length="310" mass="34540">IARPQAYGAIGSPQLLMLSSIRPSDNLQAHGIKVVLDQPLVGQGMVDNPMNMLMIPSPILVEVSLTQTVGITRFGQNFGGTTCNELYLGFVLLNKVIYLNEFEETLLKLRTNQPITMPPKAMVEAVETINAIAIKSFKGGVIVEKVIYPFSSSYLKLQNTNPKDNPAITFNYFKEPKYLKGCVLGMSTIMNVVDTYPFSKFRYSTMTIQALIDMMVSLQWNKRPQHPSAAFSLEQFCIDTVMTMWHFHGGCQVGKVVDRDYKVLGVDALRVIDGSTFLQSPGTNPQATVIMLGRYLGGKILHERRSHGRK</sequence>
<dbReference type="AlphaFoldDB" id="A0AAW2CBY4"/>
<feature type="non-terminal residue" evidence="5">
    <location>
        <position position="1"/>
    </location>
</feature>
<evidence type="ECO:0000256" key="1">
    <source>
        <dbReference type="ARBA" id="ARBA00001974"/>
    </source>
</evidence>
<evidence type="ECO:0000256" key="2">
    <source>
        <dbReference type="ARBA" id="ARBA00022630"/>
    </source>
</evidence>
<name>A0AAW2CBY4_9ROSI</name>
<organism evidence="5 6">
    <name type="scientific">Lithocarpus litseifolius</name>
    <dbReference type="NCBI Taxonomy" id="425828"/>
    <lineage>
        <taxon>Eukaryota</taxon>
        <taxon>Viridiplantae</taxon>
        <taxon>Streptophyta</taxon>
        <taxon>Embryophyta</taxon>
        <taxon>Tracheophyta</taxon>
        <taxon>Spermatophyta</taxon>
        <taxon>Magnoliopsida</taxon>
        <taxon>eudicotyledons</taxon>
        <taxon>Gunneridae</taxon>
        <taxon>Pentapetalae</taxon>
        <taxon>rosids</taxon>
        <taxon>fabids</taxon>
        <taxon>Fagales</taxon>
        <taxon>Fagaceae</taxon>
        <taxon>Lithocarpus</taxon>
    </lineage>
</organism>
<evidence type="ECO:0000313" key="5">
    <source>
        <dbReference type="EMBL" id="KAK9994399.1"/>
    </source>
</evidence>
<feature type="domain" description="Glucose-methanol-choline oxidoreductase C-terminal" evidence="4">
    <location>
        <begin position="149"/>
        <end position="293"/>
    </location>
</feature>
<dbReference type="EMBL" id="JAZDWU010000008">
    <property type="protein sequence ID" value="KAK9994399.1"/>
    <property type="molecule type" value="Genomic_DNA"/>
</dbReference>
<reference evidence="5 6" key="1">
    <citation type="submission" date="2024-01" db="EMBL/GenBank/DDBJ databases">
        <title>A telomere-to-telomere, gap-free genome of sweet tea (Lithocarpus litseifolius).</title>
        <authorList>
            <person name="Zhou J."/>
        </authorList>
    </citation>
    <scope>NUCLEOTIDE SEQUENCE [LARGE SCALE GENOMIC DNA]</scope>
    <source>
        <strain evidence="5">Zhou-2022a</strain>
        <tissue evidence="5">Leaf</tissue>
    </source>
</reference>
<accession>A0AAW2CBY4</accession>
<keyword evidence="6" id="KW-1185">Reference proteome</keyword>
<dbReference type="Gene3D" id="3.50.50.60">
    <property type="entry name" value="FAD/NAD(P)-binding domain"/>
    <property type="match status" value="1"/>
</dbReference>
<dbReference type="Gene3D" id="3.30.410.40">
    <property type="match status" value="1"/>
</dbReference>
<evidence type="ECO:0000259" key="4">
    <source>
        <dbReference type="Pfam" id="PF05199"/>
    </source>
</evidence>